<feature type="non-terminal residue" evidence="2">
    <location>
        <position position="1"/>
    </location>
</feature>
<dbReference type="AlphaFoldDB" id="A0A5E4CL29"/>
<dbReference type="EMBL" id="CABDUW010001486">
    <property type="protein sequence ID" value="VTJ82010.1"/>
    <property type="molecule type" value="Genomic_DNA"/>
</dbReference>
<gene>
    <name evidence="2" type="ORF">MONAX_5E037379</name>
</gene>
<feature type="region of interest" description="Disordered" evidence="1">
    <location>
        <begin position="1"/>
        <end position="27"/>
    </location>
</feature>
<reference evidence="2" key="1">
    <citation type="submission" date="2019-04" db="EMBL/GenBank/DDBJ databases">
        <authorList>
            <person name="Alioto T."/>
            <person name="Alioto T."/>
        </authorList>
    </citation>
    <scope>NUCLEOTIDE SEQUENCE [LARGE SCALE GENOMIC DNA]</scope>
</reference>
<comment type="caution">
    <text evidence="2">The sequence shown here is derived from an EMBL/GenBank/DDBJ whole genome shotgun (WGS) entry which is preliminary data.</text>
</comment>
<protein>
    <submittedName>
        <fullName evidence="2">Uncharacterized protein</fullName>
    </submittedName>
</protein>
<name>A0A5E4CL29_MARMO</name>
<feature type="compositionally biased region" description="Basic residues" evidence="1">
    <location>
        <begin position="15"/>
        <end position="26"/>
    </location>
</feature>
<evidence type="ECO:0000313" key="3">
    <source>
        <dbReference type="Proteomes" id="UP000335636"/>
    </source>
</evidence>
<dbReference type="Proteomes" id="UP000335636">
    <property type="component" value="Unassembled WGS sequence"/>
</dbReference>
<keyword evidence="3" id="KW-1185">Reference proteome</keyword>
<sequence length="52" mass="6386">ESSCRPRHIEGAGSSRRRNHFRRSHRPPGCCLVEEEPETREQRLWRWWRSEV</sequence>
<accession>A0A5E4CL29</accession>
<proteinExistence type="predicted"/>
<evidence type="ECO:0000313" key="2">
    <source>
        <dbReference type="EMBL" id="VTJ82010.1"/>
    </source>
</evidence>
<evidence type="ECO:0000256" key="1">
    <source>
        <dbReference type="SAM" id="MobiDB-lite"/>
    </source>
</evidence>
<organism evidence="2 3">
    <name type="scientific">Marmota monax</name>
    <name type="common">Woodchuck</name>
    <dbReference type="NCBI Taxonomy" id="9995"/>
    <lineage>
        <taxon>Eukaryota</taxon>
        <taxon>Metazoa</taxon>
        <taxon>Chordata</taxon>
        <taxon>Craniata</taxon>
        <taxon>Vertebrata</taxon>
        <taxon>Euteleostomi</taxon>
        <taxon>Mammalia</taxon>
        <taxon>Eutheria</taxon>
        <taxon>Euarchontoglires</taxon>
        <taxon>Glires</taxon>
        <taxon>Rodentia</taxon>
        <taxon>Sciuromorpha</taxon>
        <taxon>Sciuridae</taxon>
        <taxon>Xerinae</taxon>
        <taxon>Marmotini</taxon>
        <taxon>Marmota</taxon>
    </lineage>
</organism>